<dbReference type="VEuPathDB" id="VectorBase:ISCP_023100"/>
<proteinExistence type="predicted"/>
<organism>
    <name type="scientific">Ixodes scapularis</name>
    <name type="common">Black-legged tick</name>
    <name type="synonym">Deer tick</name>
    <dbReference type="NCBI Taxonomy" id="6945"/>
    <lineage>
        <taxon>Eukaryota</taxon>
        <taxon>Metazoa</taxon>
        <taxon>Ecdysozoa</taxon>
        <taxon>Arthropoda</taxon>
        <taxon>Chelicerata</taxon>
        <taxon>Arachnida</taxon>
        <taxon>Acari</taxon>
        <taxon>Parasitiformes</taxon>
        <taxon>Ixodida</taxon>
        <taxon>Ixodoidea</taxon>
        <taxon>Ixodidae</taxon>
        <taxon>Ixodinae</taxon>
        <taxon>Ixodes</taxon>
    </lineage>
</organism>
<dbReference type="PaxDb" id="6945-B7QBB4"/>
<dbReference type="STRING" id="6945.B7QBB4"/>
<dbReference type="VEuPathDB" id="VectorBase:ISCW013187"/>
<reference evidence="1 3" key="1">
    <citation type="submission" date="2008-03" db="EMBL/GenBank/DDBJ databases">
        <title>Annotation of Ixodes scapularis.</title>
        <authorList>
            <consortium name="Ixodes scapularis Genome Project Consortium"/>
            <person name="Caler E."/>
            <person name="Hannick L.I."/>
            <person name="Bidwell S."/>
            <person name="Joardar V."/>
            <person name="Thiagarajan M."/>
            <person name="Amedeo P."/>
            <person name="Galinsky K.J."/>
            <person name="Schobel S."/>
            <person name="Inman J."/>
            <person name="Hostetler J."/>
            <person name="Miller J."/>
            <person name="Hammond M."/>
            <person name="Megy K."/>
            <person name="Lawson D."/>
            <person name="Kodira C."/>
            <person name="Sutton G."/>
            <person name="Meyer J."/>
            <person name="Hill C.A."/>
            <person name="Birren B."/>
            <person name="Nene V."/>
            <person name="Collins F."/>
            <person name="Alarcon-Chaidez F."/>
            <person name="Wikel S."/>
            <person name="Strausberg R."/>
        </authorList>
    </citation>
    <scope>NUCLEOTIDE SEQUENCE [LARGE SCALE GENOMIC DNA]</scope>
    <source>
        <strain evidence="3">Wikel</strain>
        <strain evidence="1">Wikel colony</strain>
    </source>
</reference>
<dbReference type="VEuPathDB" id="VectorBase:ISCI013187"/>
<dbReference type="EnsemblMetazoa" id="ISCW013187-RA">
    <property type="protein sequence ID" value="ISCW013187-PA"/>
    <property type="gene ID" value="ISCW013187"/>
</dbReference>
<evidence type="ECO:0000313" key="3">
    <source>
        <dbReference type="Proteomes" id="UP000001555"/>
    </source>
</evidence>
<dbReference type="EMBL" id="ABJB010525490">
    <property type="status" value="NOT_ANNOTATED_CDS"/>
    <property type="molecule type" value="Genomic_DNA"/>
</dbReference>
<dbReference type="HOGENOM" id="CLU_2388655_0_0_1"/>
<accession>B7QBB4</accession>
<dbReference type="InParanoid" id="B7QBB4"/>
<reference evidence="2" key="2">
    <citation type="submission" date="2020-05" db="UniProtKB">
        <authorList>
            <consortium name="EnsemblMetazoa"/>
        </authorList>
    </citation>
    <scope>IDENTIFICATION</scope>
    <source>
        <strain evidence="2">wikel</strain>
    </source>
</reference>
<dbReference type="EMBL" id="DS900056">
    <property type="protein sequence ID" value="EEC16136.1"/>
    <property type="molecule type" value="Genomic_DNA"/>
</dbReference>
<evidence type="ECO:0000313" key="1">
    <source>
        <dbReference type="EMBL" id="EEC16136.1"/>
    </source>
</evidence>
<name>B7QBB4_IXOSC</name>
<sequence>MFVGGFLGIFLDNTIPGTAEERGLAGSGHHGSGGRSGTTDCYDLPFLKARLENAAFAYLPISPTYSNSVLLNKITPKFVRSLSRKSSSKVAAEA</sequence>
<keyword evidence="3" id="KW-1185">Reference proteome</keyword>
<gene>
    <name evidence="1" type="ORF">IscW_ISCW013187</name>
</gene>
<protein>
    <submittedName>
        <fullName evidence="1 2">Uncharacterized protein</fullName>
    </submittedName>
</protein>
<dbReference type="AlphaFoldDB" id="B7QBB4"/>
<dbReference type="OrthoDB" id="5981010at2759"/>
<evidence type="ECO:0000313" key="2">
    <source>
        <dbReference type="EnsemblMetazoa" id="ISCW013187-PA"/>
    </source>
</evidence>
<dbReference type="Proteomes" id="UP000001555">
    <property type="component" value="Unassembled WGS sequence"/>
</dbReference>